<organism evidence="1 2">
    <name type="scientific">Streptomyces phage Immanuel3</name>
    <dbReference type="NCBI Taxonomy" id="2053813"/>
    <lineage>
        <taxon>Viruses</taxon>
        <taxon>Duplodnaviria</taxon>
        <taxon>Heunggongvirae</taxon>
        <taxon>Uroviricota</taxon>
        <taxon>Caudoviricetes</taxon>
        <taxon>Beephvirinae</taxon>
        <taxon>Immanueltrevirus</taxon>
        <taxon>Immanueltrevirus immanuel3</taxon>
    </lineage>
</organism>
<proteinExistence type="predicted"/>
<protein>
    <submittedName>
        <fullName evidence="1">Uncharacterized protein</fullName>
    </submittedName>
</protein>
<gene>
    <name evidence="1" type="ORF">SEA_IMMANUEL3_38</name>
</gene>
<dbReference type="EMBL" id="MG518520">
    <property type="protein sequence ID" value="ATW69396.1"/>
    <property type="molecule type" value="Genomic_DNA"/>
</dbReference>
<sequence length="102" mass="9957">MSGNDNVSYTVRTVSAAGTSLSANDSILVMTGTGAKAVALQSGALAIPGRQYTVVNSGASGNITITPAAGLIDGAATLTVAPSAAATFVNDGTNWQLISVTA</sequence>
<accession>A0A2H4PR38</accession>
<reference evidence="2" key="1">
    <citation type="submission" date="2017-11" db="EMBL/GenBank/DDBJ databases">
        <authorList>
            <person name="McClendondon-Moss T.O."/>
            <person name="Donegan-Quick R.D."/>
            <person name="Bhuiyan S."/>
            <person name="Visi D.K."/>
            <person name="Allen M.S."/>
            <person name="Hughes L.E."/>
            <person name="Garlena R.A."/>
            <person name="Russell D.A."/>
            <person name="Pope W.H."/>
            <person name="Jacobs-Sera D."/>
            <person name="Hendrix R.W."/>
            <person name="Hatfull G.F."/>
        </authorList>
    </citation>
    <scope>NUCLEOTIDE SEQUENCE [LARGE SCALE GENOMIC DNA]</scope>
</reference>
<evidence type="ECO:0000313" key="1">
    <source>
        <dbReference type="EMBL" id="ATW69396.1"/>
    </source>
</evidence>
<keyword evidence="2" id="KW-1185">Reference proteome</keyword>
<name>A0A2H4PR38_9CAUD</name>
<dbReference type="Proteomes" id="UP000240216">
    <property type="component" value="Segment"/>
</dbReference>
<evidence type="ECO:0000313" key="2">
    <source>
        <dbReference type="Proteomes" id="UP000240216"/>
    </source>
</evidence>